<sequence>MWDFFATDVGKVALGGFIATTGSLIVFGLGWLKESQLSSKKQKIEAQHLSIRLVLVLDKLVADCYNAVNDPLCIDEQGYSHSMVPNPDFALPEGGDYRALPTQLMYDIMSMPNRLNAVKEGMDSVGEQSSPPDYEDYYRYRDENLSRLGLRAIGQIESLCNKYKIPPPERPRFYNPKEDLLARLERIEEIDRKRSEAYDSIKPPLPL</sequence>
<keyword evidence="1" id="KW-0472">Membrane</keyword>
<reference evidence="2" key="2">
    <citation type="submission" date="2022-11" db="EMBL/GenBank/DDBJ databases">
        <title>Draft genome sequencing of Pseudomonas atacamensis RS3R1.</title>
        <authorList>
            <person name="Furuya T."/>
            <person name="Kaneko H."/>
        </authorList>
    </citation>
    <scope>NUCLEOTIDE SEQUENCE</scope>
    <source>
        <strain evidence="2">RS3R-1</strain>
    </source>
</reference>
<accession>A0ABQ5PLT4</accession>
<dbReference type="RefSeq" id="WP_281892292.1">
    <property type="nucleotide sequence ID" value="NZ_BSCQ01000042.1"/>
</dbReference>
<reference evidence="2" key="1">
    <citation type="journal article" date="2021" name="Sci. Rep.">
        <title>An efficient direct screening system for microorganisms that activate plant immune responses based on plant-microbe interactions using cultured plant cells.</title>
        <authorList>
            <person name="Kurokawa M."/>
            <person name="Nakano M."/>
            <person name="Kitahata N."/>
            <person name="Kuchitsu K."/>
            <person name="Furuya T."/>
        </authorList>
    </citation>
    <scope>NUCLEOTIDE SEQUENCE</scope>
    <source>
        <strain evidence="2">RS3R-1</strain>
    </source>
</reference>
<protein>
    <submittedName>
        <fullName evidence="2">Uncharacterized protein</fullName>
    </submittedName>
</protein>
<keyword evidence="1" id="KW-1133">Transmembrane helix</keyword>
<dbReference type="Proteomes" id="UP001145022">
    <property type="component" value="Unassembled WGS sequence"/>
</dbReference>
<organism evidence="2 3">
    <name type="scientific">Pseudomonas atacamensis</name>
    <dbReference type="NCBI Taxonomy" id="2565368"/>
    <lineage>
        <taxon>Bacteria</taxon>
        <taxon>Pseudomonadati</taxon>
        <taxon>Pseudomonadota</taxon>
        <taxon>Gammaproteobacteria</taxon>
        <taxon>Pseudomonadales</taxon>
        <taxon>Pseudomonadaceae</taxon>
        <taxon>Pseudomonas</taxon>
    </lineage>
</organism>
<evidence type="ECO:0000313" key="2">
    <source>
        <dbReference type="EMBL" id="GLH44522.1"/>
    </source>
</evidence>
<comment type="caution">
    <text evidence="2">The sequence shown here is derived from an EMBL/GenBank/DDBJ whole genome shotgun (WGS) entry which is preliminary data.</text>
</comment>
<evidence type="ECO:0000256" key="1">
    <source>
        <dbReference type="SAM" id="Phobius"/>
    </source>
</evidence>
<evidence type="ECO:0000313" key="3">
    <source>
        <dbReference type="Proteomes" id="UP001145022"/>
    </source>
</evidence>
<reference evidence="2" key="3">
    <citation type="journal article" date="2023" name="J. Biotechnol.">
        <title>Draft Genome Sequences of Endophytic Pseudomonas Strains, Isolated from the Interior of Brassicaceae Plants.</title>
        <authorList>
            <person name="Kaneko H."/>
            <person name="Furuya T."/>
        </authorList>
    </citation>
    <scope>NUCLEOTIDE SEQUENCE</scope>
    <source>
        <strain evidence="2">RS3R-1</strain>
    </source>
</reference>
<dbReference type="EMBL" id="BSCQ01000042">
    <property type="protein sequence ID" value="GLH44522.1"/>
    <property type="molecule type" value="Genomic_DNA"/>
</dbReference>
<keyword evidence="3" id="KW-1185">Reference proteome</keyword>
<proteinExistence type="predicted"/>
<keyword evidence="1" id="KW-0812">Transmembrane</keyword>
<feature type="transmembrane region" description="Helical" evidence="1">
    <location>
        <begin position="12"/>
        <end position="32"/>
    </location>
</feature>
<name>A0ABQ5PLT4_9PSED</name>
<gene>
    <name evidence="2" type="ORF">RS3R1_36100</name>
</gene>